<dbReference type="PANTHER" id="PTHR43617">
    <property type="entry name" value="L-AMINO ACID N-ACETYLTRANSFERASE"/>
    <property type="match status" value="1"/>
</dbReference>
<dbReference type="SUPFAM" id="SSF55729">
    <property type="entry name" value="Acyl-CoA N-acyltransferases (Nat)"/>
    <property type="match status" value="1"/>
</dbReference>
<proteinExistence type="predicted"/>
<evidence type="ECO:0000313" key="2">
    <source>
        <dbReference type="EMBL" id="MDQ0480533.1"/>
    </source>
</evidence>
<reference evidence="2 3" key="1">
    <citation type="submission" date="2023-07" db="EMBL/GenBank/DDBJ databases">
        <title>Genomic Encyclopedia of Type Strains, Phase IV (KMG-IV): sequencing the most valuable type-strain genomes for metagenomic binning, comparative biology and taxonomic classification.</title>
        <authorList>
            <person name="Goeker M."/>
        </authorList>
    </citation>
    <scope>NUCLEOTIDE SEQUENCE [LARGE SCALE GENOMIC DNA]</scope>
    <source>
        <strain evidence="2 3">DSM 1400</strain>
    </source>
</reference>
<dbReference type="Proteomes" id="UP001224418">
    <property type="component" value="Unassembled WGS sequence"/>
</dbReference>
<dbReference type="RefSeq" id="WP_307356567.1">
    <property type="nucleotide sequence ID" value="NZ_BAAACJ010000015.1"/>
</dbReference>
<dbReference type="Pfam" id="PF00583">
    <property type="entry name" value="Acetyltransf_1"/>
    <property type="match status" value="1"/>
</dbReference>
<accession>A0ABU0JWL0</accession>
<feature type="domain" description="N-acetyltransferase" evidence="1">
    <location>
        <begin position="1"/>
        <end position="166"/>
    </location>
</feature>
<name>A0ABU0JWL0_HATLI</name>
<evidence type="ECO:0000259" key="1">
    <source>
        <dbReference type="PROSITE" id="PS51186"/>
    </source>
</evidence>
<protein>
    <submittedName>
        <fullName evidence="2">L-amino acid N-acyltransferase YncA</fullName>
    </submittedName>
</protein>
<dbReference type="InterPro" id="IPR000182">
    <property type="entry name" value="GNAT_dom"/>
</dbReference>
<dbReference type="EMBL" id="JAUSWN010000021">
    <property type="protein sequence ID" value="MDQ0480533.1"/>
    <property type="molecule type" value="Genomic_DNA"/>
</dbReference>
<evidence type="ECO:0000313" key="3">
    <source>
        <dbReference type="Proteomes" id="UP001224418"/>
    </source>
</evidence>
<dbReference type="PANTHER" id="PTHR43617:SF30">
    <property type="entry name" value="HISTONE ACETYLTRANSFERASE"/>
    <property type="match status" value="1"/>
</dbReference>
<keyword evidence="3" id="KW-1185">Reference proteome</keyword>
<comment type="caution">
    <text evidence="2">The sequence shown here is derived from an EMBL/GenBank/DDBJ whole genome shotgun (WGS) entry which is preliminary data.</text>
</comment>
<dbReference type="InterPro" id="IPR016181">
    <property type="entry name" value="Acyl_CoA_acyltransferase"/>
</dbReference>
<sequence length="172" mass="19751">MIVRKAEKDDVYDISKIHVDTWKSAYKNIIANEYLGNRSYDKQVDKWNKRLFQNEDTKEFMLLAEDENGQVIGFSSASINEEGSEFDSTLYTLYVRQDYQKKGIGKLLVKEVASKLQSLGAESMILWTFAKNDASNFYKHIGGIKDKNKIVNIGGINMVEISYVWEDISTLI</sequence>
<dbReference type="PROSITE" id="PS51186">
    <property type="entry name" value="GNAT"/>
    <property type="match status" value="1"/>
</dbReference>
<gene>
    <name evidence="2" type="ORF">QOZ93_002281</name>
</gene>
<dbReference type="Gene3D" id="3.40.630.30">
    <property type="match status" value="1"/>
</dbReference>
<organism evidence="2 3">
    <name type="scientific">Hathewaya limosa</name>
    <name type="common">Clostridium limosum</name>
    <dbReference type="NCBI Taxonomy" id="1536"/>
    <lineage>
        <taxon>Bacteria</taxon>
        <taxon>Bacillati</taxon>
        <taxon>Bacillota</taxon>
        <taxon>Clostridia</taxon>
        <taxon>Eubacteriales</taxon>
        <taxon>Clostridiaceae</taxon>
        <taxon>Hathewaya</taxon>
    </lineage>
</organism>
<dbReference type="CDD" id="cd04301">
    <property type="entry name" value="NAT_SF"/>
    <property type="match status" value="1"/>
</dbReference>
<dbReference type="InterPro" id="IPR050276">
    <property type="entry name" value="MshD_Acetyltransferase"/>
</dbReference>